<sequence>MCTRPAAKRAKRSSSCPSYMRRAAGHRYALPHHRGEGLHHAVRVELEELVADLGVDRLVALLVSGDQAADLGEGGVAVVLGVPGGVAVGDEGGSFLKGGVDDAVNVVGIIVRTVVL</sequence>
<name>A0A5P1F5S1_ASPOF</name>
<protein>
    <submittedName>
        <fullName evidence="1">Uncharacterized protein</fullName>
    </submittedName>
</protein>
<accession>A0A5P1F5S1</accession>
<organism evidence="1 2">
    <name type="scientific">Asparagus officinalis</name>
    <name type="common">Garden asparagus</name>
    <dbReference type="NCBI Taxonomy" id="4686"/>
    <lineage>
        <taxon>Eukaryota</taxon>
        <taxon>Viridiplantae</taxon>
        <taxon>Streptophyta</taxon>
        <taxon>Embryophyta</taxon>
        <taxon>Tracheophyta</taxon>
        <taxon>Spermatophyta</taxon>
        <taxon>Magnoliopsida</taxon>
        <taxon>Liliopsida</taxon>
        <taxon>Asparagales</taxon>
        <taxon>Asparagaceae</taxon>
        <taxon>Asparagoideae</taxon>
        <taxon>Asparagus</taxon>
    </lineage>
</organism>
<dbReference type="EMBL" id="CM007384">
    <property type="protein sequence ID" value="ONK73736.1"/>
    <property type="molecule type" value="Genomic_DNA"/>
</dbReference>
<evidence type="ECO:0000313" key="1">
    <source>
        <dbReference type="EMBL" id="ONK73736.1"/>
    </source>
</evidence>
<keyword evidence="2" id="KW-1185">Reference proteome</keyword>
<evidence type="ECO:0000313" key="2">
    <source>
        <dbReference type="Proteomes" id="UP000243459"/>
    </source>
</evidence>
<dbReference type="AlphaFoldDB" id="A0A5P1F5S1"/>
<gene>
    <name evidence="1" type="ORF">A4U43_C04F34730</name>
</gene>
<proteinExistence type="predicted"/>
<dbReference type="Proteomes" id="UP000243459">
    <property type="component" value="Chromosome 4"/>
</dbReference>
<reference evidence="2" key="1">
    <citation type="journal article" date="2017" name="Nat. Commun.">
        <title>The asparagus genome sheds light on the origin and evolution of a young Y chromosome.</title>
        <authorList>
            <person name="Harkess A."/>
            <person name="Zhou J."/>
            <person name="Xu C."/>
            <person name="Bowers J.E."/>
            <person name="Van der Hulst R."/>
            <person name="Ayyampalayam S."/>
            <person name="Mercati F."/>
            <person name="Riccardi P."/>
            <person name="McKain M.R."/>
            <person name="Kakrana A."/>
            <person name="Tang H."/>
            <person name="Ray J."/>
            <person name="Groenendijk J."/>
            <person name="Arikit S."/>
            <person name="Mathioni S.M."/>
            <person name="Nakano M."/>
            <person name="Shan H."/>
            <person name="Telgmann-Rauber A."/>
            <person name="Kanno A."/>
            <person name="Yue Z."/>
            <person name="Chen H."/>
            <person name="Li W."/>
            <person name="Chen Y."/>
            <person name="Xu X."/>
            <person name="Zhang Y."/>
            <person name="Luo S."/>
            <person name="Chen H."/>
            <person name="Gao J."/>
            <person name="Mao Z."/>
            <person name="Pires J.C."/>
            <person name="Luo M."/>
            <person name="Kudrna D."/>
            <person name="Wing R.A."/>
            <person name="Meyers B.C."/>
            <person name="Yi K."/>
            <person name="Kong H."/>
            <person name="Lavrijsen P."/>
            <person name="Sunseri F."/>
            <person name="Falavigna A."/>
            <person name="Ye Y."/>
            <person name="Leebens-Mack J.H."/>
            <person name="Chen G."/>
        </authorList>
    </citation>
    <scope>NUCLEOTIDE SEQUENCE [LARGE SCALE GENOMIC DNA]</scope>
    <source>
        <strain evidence="2">cv. DH0086</strain>
    </source>
</reference>
<dbReference type="Gramene" id="ONK73736">
    <property type="protein sequence ID" value="ONK73736"/>
    <property type="gene ID" value="A4U43_C04F34730"/>
</dbReference>